<name>A0A7Y6IPN8_9ACTN</name>
<gene>
    <name evidence="5" type="ORF">HT134_16655</name>
</gene>
<dbReference type="CDD" id="cd04301">
    <property type="entry name" value="NAT_SF"/>
    <property type="match status" value="1"/>
</dbReference>
<evidence type="ECO:0000256" key="1">
    <source>
        <dbReference type="ARBA" id="ARBA00022679"/>
    </source>
</evidence>
<dbReference type="SUPFAM" id="SSF55729">
    <property type="entry name" value="Acyl-CoA N-acyltransferases (Nat)"/>
    <property type="match status" value="2"/>
</dbReference>
<feature type="domain" description="N-acetyltransferase" evidence="4">
    <location>
        <begin position="197"/>
        <end position="362"/>
    </location>
</feature>
<evidence type="ECO:0000313" key="5">
    <source>
        <dbReference type="EMBL" id="NUW41755.1"/>
    </source>
</evidence>
<comment type="similarity">
    <text evidence="3">Belongs to the acetyltransferase family. RimJ subfamily.</text>
</comment>
<keyword evidence="6" id="KW-1185">Reference proteome</keyword>
<proteinExistence type="inferred from homology"/>
<dbReference type="Proteomes" id="UP000546126">
    <property type="component" value="Unassembled WGS sequence"/>
</dbReference>
<accession>A0A7Y6IPN8</accession>
<dbReference type="EMBL" id="JABWGO010000003">
    <property type="protein sequence ID" value="NUW41755.1"/>
    <property type="molecule type" value="Genomic_DNA"/>
</dbReference>
<feature type="domain" description="N-acetyltransferase" evidence="4">
    <location>
        <begin position="12"/>
        <end position="173"/>
    </location>
</feature>
<dbReference type="PROSITE" id="PS51186">
    <property type="entry name" value="GNAT"/>
    <property type="match status" value="2"/>
</dbReference>
<keyword evidence="1 5" id="KW-0808">Transferase</keyword>
<dbReference type="AlphaFoldDB" id="A0A7Y6IPN8"/>
<dbReference type="InterPro" id="IPR016181">
    <property type="entry name" value="Acyl_CoA_acyltransferase"/>
</dbReference>
<evidence type="ECO:0000259" key="4">
    <source>
        <dbReference type="PROSITE" id="PS51186"/>
    </source>
</evidence>
<dbReference type="InterPro" id="IPR000182">
    <property type="entry name" value="GNAT_dom"/>
</dbReference>
<evidence type="ECO:0000256" key="3">
    <source>
        <dbReference type="ARBA" id="ARBA00038502"/>
    </source>
</evidence>
<dbReference type="GO" id="GO:0016747">
    <property type="term" value="F:acyltransferase activity, transferring groups other than amino-acyl groups"/>
    <property type="evidence" value="ECO:0007669"/>
    <property type="project" value="InterPro"/>
</dbReference>
<protein>
    <submittedName>
        <fullName evidence="5">GNAT family N-acetyltransferase</fullName>
    </submittedName>
</protein>
<dbReference type="Pfam" id="PF13302">
    <property type="entry name" value="Acetyltransf_3"/>
    <property type="match status" value="2"/>
</dbReference>
<reference evidence="5 6" key="1">
    <citation type="submission" date="2020-06" db="EMBL/GenBank/DDBJ databases">
        <authorList>
            <person name="Chanama M."/>
        </authorList>
    </citation>
    <scope>NUCLEOTIDE SEQUENCE [LARGE SCALE GENOMIC DNA]</scope>
    <source>
        <strain evidence="5 6">TBRC6557</strain>
    </source>
</reference>
<keyword evidence="2" id="KW-0012">Acyltransferase</keyword>
<dbReference type="Gene3D" id="3.40.630.30">
    <property type="match status" value="2"/>
</dbReference>
<sequence length="371" mass="40656">MLPRAVLSTGSLVLRAPEEADVEAMTATCGDPVTARFLPVLPTPYTEQDARDHLAVAARTWEEGGAEFTVAENGAYAGAVRVSPPDRWGAVEIGYLVAPWARGKGVATAAVRAVTQWLFDQGVHRVELKAEVENLSSLRVALKAGFREEGRLRDARETRDGRLTDLVLFGRLALDAGEEAPSYLPPFEGGELTDGVVRLTPMEVGDARDFQRMMAEASTVVYAVGPVATLEEIERRCRNTGYWWVTGQRIELAIRDAASGAFAGHVQLMQVTPVMGQAMVGYSLLEEFRGRGLMTRSVRLLVDWAFAHTPLHRVTAGTNAANEASHAVLRRAGFEKECVHRELFLTRDGTRADDVHWVRLRSRPASPALAR</sequence>
<evidence type="ECO:0000313" key="6">
    <source>
        <dbReference type="Proteomes" id="UP000546126"/>
    </source>
</evidence>
<dbReference type="InterPro" id="IPR051531">
    <property type="entry name" value="N-acetyltransferase"/>
</dbReference>
<dbReference type="PANTHER" id="PTHR43792:SF8">
    <property type="entry name" value="[RIBOSOMAL PROTEIN US5]-ALANINE N-ACETYLTRANSFERASE"/>
    <property type="match status" value="1"/>
</dbReference>
<dbReference type="PANTHER" id="PTHR43792">
    <property type="entry name" value="GNAT FAMILY, PUTATIVE (AFU_ORTHOLOGUE AFUA_3G00765)-RELATED-RELATED"/>
    <property type="match status" value="1"/>
</dbReference>
<comment type="caution">
    <text evidence="5">The sequence shown here is derived from an EMBL/GenBank/DDBJ whole genome shotgun (WGS) entry which is preliminary data.</text>
</comment>
<evidence type="ECO:0000256" key="2">
    <source>
        <dbReference type="ARBA" id="ARBA00023315"/>
    </source>
</evidence>
<organism evidence="5 6">
    <name type="scientific">Nonomuraea rhodomycinica</name>
    <dbReference type="NCBI Taxonomy" id="1712872"/>
    <lineage>
        <taxon>Bacteria</taxon>
        <taxon>Bacillati</taxon>
        <taxon>Actinomycetota</taxon>
        <taxon>Actinomycetes</taxon>
        <taxon>Streptosporangiales</taxon>
        <taxon>Streptosporangiaceae</taxon>
        <taxon>Nonomuraea</taxon>
    </lineage>
</organism>
<dbReference type="RefSeq" id="WP_175601300.1">
    <property type="nucleotide sequence ID" value="NZ_JABWGO010000003.1"/>
</dbReference>